<feature type="compositionally biased region" description="Acidic residues" evidence="1">
    <location>
        <begin position="21"/>
        <end position="37"/>
    </location>
</feature>
<feature type="transmembrane region" description="Helical" evidence="2">
    <location>
        <begin position="56"/>
        <end position="75"/>
    </location>
</feature>
<proteinExistence type="predicted"/>
<feature type="transmembrane region" description="Helical" evidence="2">
    <location>
        <begin position="207"/>
        <end position="225"/>
    </location>
</feature>
<evidence type="ECO:0000313" key="3">
    <source>
        <dbReference type="EMBL" id="EXJ82037.1"/>
    </source>
</evidence>
<sequence>METGNARAAARLRRAFRYSSDEDDGTDLSPEEMDEEEQEHLLTNLQASESASNRQYTLVLTGLPLIVIFPFLRYLTLSTTASMATLCLLSITSLMASAYIMYFVPITDIDAGFSSNSKPNVGGGASGPSQRSPSSIFAPTSGGPITQRRRLPTLLLSDSAGSPITRYLPLLNAAISALLFLAAMVYRSNSSSNSNSNAKTRPDVPEGLWLFLLLPPVIFAMVYMAKRSMGEIQTGLSQLQALRYDYKGA</sequence>
<dbReference type="GeneID" id="19162957"/>
<dbReference type="RefSeq" id="XP_007727158.1">
    <property type="nucleotide sequence ID" value="XM_007728968.1"/>
</dbReference>
<dbReference type="Proteomes" id="UP000019484">
    <property type="component" value="Unassembled WGS sequence"/>
</dbReference>
<organism evidence="3 4">
    <name type="scientific">Capronia coronata CBS 617.96</name>
    <dbReference type="NCBI Taxonomy" id="1182541"/>
    <lineage>
        <taxon>Eukaryota</taxon>
        <taxon>Fungi</taxon>
        <taxon>Dikarya</taxon>
        <taxon>Ascomycota</taxon>
        <taxon>Pezizomycotina</taxon>
        <taxon>Eurotiomycetes</taxon>
        <taxon>Chaetothyriomycetidae</taxon>
        <taxon>Chaetothyriales</taxon>
        <taxon>Herpotrichiellaceae</taxon>
        <taxon>Capronia</taxon>
    </lineage>
</organism>
<feature type="compositionally biased region" description="Polar residues" evidence="1">
    <location>
        <begin position="127"/>
        <end position="138"/>
    </location>
</feature>
<evidence type="ECO:0000256" key="1">
    <source>
        <dbReference type="SAM" id="MobiDB-lite"/>
    </source>
</evidence>
<keyword evidence="2" id="KW-0812">Transmembrane</keyword>
<dbReference type="OrthoDB" id="3358048at2759"/>
<keyword evidence="2" id="KW-0472">Membrane</keyword>
<comment type="caution">
    <text evidence="3">The sequence shown here is derived from an EMBL/GenBank/DDBJ whole genome shotgun (WGS) entry which is preliminary data.</text>
</comment>
<evidence type="ECO:0000313" key="4">
    <source>
        <dbReference type="Proteomes" id="UP000019484"/>
    </source>
</evidence>
<reference evidence="3 4" key="1">
    <citation type="submission" date="2013-03" db="EMBL/GenBank/DDBJ databases">
        <title>The Genome Sequence of Capronia coronata CBS 617.96.</title>
        <authorList>
            <consortium name="The Broad Institute Genomics Platform"/>
            <person name="Cuomo C."/>
            <person name="de Hoog S."/>
            <person name="Gorbushina A."/>
            <person name="Walker B."/>
            <person name="Young S.K."/>
            <person name="Zeng Q."/>
            <person name="Gargeya S."/>
            <person name="Fitzgerald M."/>
            <person name="Haas B."/>
            <person name="Abouelleil A."/>
            <person name="Allen A.W."/>
            <person name="Alvarado L."/>
            <person name="Arachchi H.M."/>
            <person name="Berlin A.M."/>
            <person name="Chapman S.B."/>
            <person name="Gainer-Dewar J."/>
            <person name="Goldberg J."/>
            <person name="Griggs A."/>
            <person name="Gujja S."/>
            <person name="Hansen M."/>
            <person name="Howarth C."/>
            <person name="Imamovic A."/>
            <person name="Ireland A."/>
            <person name="Larimer J."/>
            <person name="McCowan C."/>
            <person name="Murphy C."/>
            <person name="Pearson M."/>
            <person name="Poon T.W."/>
            <person name="Priest M."/>
            <person name="Roberts A."/>
            <person name="Saif S."/>
            <person name="Shea T."/>
            <person name="Sisk P."/>
            <person name="Sykes S."/>
            <person name="Wortman J."/>
            <person name="Nusbaum C."/>
            <person name="Birren B."/>
        </authorList>
    </citation>
    <scope>NUCLEOTIDE SEQUENCE [LARGE SCALE GENOMIC DNA]</scope>
    <source>
        <strain evidence="3 4">CBS 617.96</strain>
    </source>
</reference>
<dbReference type="AlphaFoldDB" id="W9XNB9"/>
<accession>W9XNB9</accession>
<feature type="transmembrane region" description="Helical" evidence="2">
    <location>
        <begin position="167"/>
        <end position="187"/>
    </location>
</feature>
<dbReference type="EMBL" id="AMWN01000007">
    <property type="protein sequence ID" value="EXJ82037.1"/>
    <property type="molecule type" value="Genomic_DNA"/>
</dbReference>
<dbReference type="eggNOG" id="ENOG502S3VI">
    <property type="taxonomic scope" value="Eukaryota"/>
</dbReference>
<keyword evidence="4" id="KW-1185">Reference proteome</keyword>
<protein>
    <submittedName>
        <fullName evidence="3">Uncharacterized protein</fullName>
    </submittedName>
</protein>
<feature type="region of interest" description="Disordered" evidence="1">
    <location>
        <begin position="119"/>
        <end position="145"/>
    </location>
</feature>
<dbReference type="HOGENOM" id="CLU_099932_1_0_1"/>
<evidence type="ECO:0000256" key="2">
    <source>
        <dbReference type="SAM" id="Phobius"/>
    </source>
</evidence>
<keyword evidence="2" id="KW-1133">Transmembrane helix</keyword>
<feature type="transmembrane region" description="Helical" evidence="2">
    <location>
        <begin position="81"/>
        <end position="104"/>
    </location>
</feature>
<feature type="region of interest" description="Disordered" evidence="1">
    <location>
        <begin position="17"/>
        <end position="37"/>
    </location>
</feature>
<gene>
    <name evidence="3" type="ORF">A1O1_08105</name>
</gene>
<name>W9XNB9_9EURO</name>